<evidence type="ECO:0000256" key="13">
    <source>
        <dbReference type="PIRSR" id="PIRSR618044-2"/>
    </source>
</evidence>
<dbReference type="Pfam" id="PF07943">
    <property type="entry name" value="PBP5_C"/>
    <property type="match status" value="1"/>
</dbReference>
<evidence type="ECO:0000256" key="5">
    <source>
        <dbReference type="ARBA" id="ARBA00022645"/>
    </source>
</evidence>
<evidence type="ECO:0000313" key="17">
    <source>
        <dbReference type="EMBL" id="KJQ59257.1"/>
    </source>
</evidence>
<dbReference type="InterPro" id="IPR012338">
    <property type="entry name" value="Beta-lactam/transpept-like"/>
</dbReference>
<evidence type="ECO:0000256" key="15">
    <source>
        <dbReference type="SAM" id="SignalP"/>
    </source>
</evidence>
<feature type="binding site" evidence="13">
    <location>
        <position position="239"/>
    </location>
    <ligand>
        <name>substrate</name>
    </ligand>
</feature>
<feature type="chain" id="PRO_5043980206" description="serine-type D-Ala-D-Ala carboxypeptidase" evidence="15">
    <location>
        <begin position="23"/>
        <end position="412"/>
    </location>
</feature>
<dbReference type="SMART" id="SM00936">
    <property type="entry name" value="PBP5_C"/>
    <property type="match status" value="1"/>
</dbReference>
<evidence type="ECO:0000259" key="16">
    <source>
        <dbReference type="SMART" id="SM00936"/>
    </source>
</evidence>
<name>A0AAW3H888_STRGN</name>
<feature type="domain" description="Peptidase S11 D-Ala-D-Ala carboxypeptidase A C-terminal" evidence="16">
    <location>
        <begin position="293"/>
        <end position="393"/>
    </location>
</feature>
<dbReference type="SUPFAM" id="SSF69189">
    <property type="entry name" value="Penicillin-binding protein associated domain"/>
    <property type="match status" value="1"/>
</dbReference>
<proteinExistence type="inferred from homology"/>
<accession>A0AAW3H888</accession>
<dbReference type="Proteomes" id="UP000033658">
    <property type="component" value="Unassembled WGS sequence"/>
</dbReference>
<comment type="caution">
    <text evidence="17">The sequence shown here is derived from an EMBL/GenBank/DDBJ whole genome shotgun (WGS) entry which is preliminary data.</text>
</comment>
<keyword evidence="8 17" id="KW-0378">Hydrolase</keyword>
<evidence type="ECO:0000256" key="11">
    <source>
        <dbReference type="ARBA" id="ARBA00023316"/>
    </source>
</evidence>
<dbReference type="SUPFAM" id="SSF56601">
    <property type="entry name" value="beta-lactamase/transpeptidase-like"/>
    <property type="match status" value="1"/>
</dbReference>
<evidence type="ECO:0000256" key="8">
    <source>
        <dbReference type="ARBA" id="ARBA00022801"/>
    </source>
</evidence>
<dbReference type="GO" id="GO:0009252">
    <property type="term" value="P:peptidoglycan biosynthetic process"/>
    <property type="evidence" value="ECO:0007669"/>
    <property type="project" value="UniProtKB-KW"/>
</dbReference>
<sequence>MKKIIVLLFTCLFCSFCPLVSADDFDVAAKNAIAFDVNTGKILYEKEATTPVPIGSLTKLLSAYLVYDAIKAEKITMDSQVEISEYALNLTTNYDISNLPLDKGSYSVEELLEASLIANANSATIALAEKIAGSEKKFVDLMKAKLKEWGISDAKIVNSTGLNNSHLGDNIYPNSKKDEENQLSAYDMALISYHLIKDYPQVLNITEKTSFNFDGLEVNSSNYMLKDMPSYRKGVDGLKTGISDQGGLSFIASANERDMRLITVVLNVENAEEDLKALFLATASIMDYIANNFVVTTLAEKGTPYEDSHISIINGSEDQIKVVASNDLNIIQRIGSDSEPKVTFKKNKQEFKAPLAAHTPIGTLSYKDTDLIGKGYLKEEPSITMETKKEVTQGFFLKVWWNNFVEYVNEKL</sequence>
<dbReference type="EC" id="3.4.16.4" evidence="4"/>
<keyword evidence="6" id="KW-0645">Protease</keyword>
<dbReference type="PANTHER" id="PTHR21581">
    <property type="entry name" value="D-ALANYL-D-ALANINE CARBOXYPEPTIDASE"/>
    <property type="match status" value="1"/>
</dbReference>
<keyword evidence="5 17" id="KW-0121">Carboxypeptidase</keyword>
<evidence type="ECO:0000256" key="14">
    <source>
        <dbReference type="RuleBase" id="RU004016"/>
    </source>
</evidence>
<dbReference type="GO" id="GO:0008360">
    <property type="term" value="P:regulation of cell shape"/>
    <property type="evidence" value="ECO:0007669"/>
    <property type="project" value="UniProtKB-KW"/>
</dbReference>
<dbReference type="InterPro" id="IPR012907">
    <property type="entry name" value="Peptidase_S11_C"/>
</dbReference>
<evidence type="ECO:0000256" key="3">
    <source>
        <dbReference type="ARBA" id="ARBA00007164"/>
    </source>
</evidence>
<keyword evidence="11" id="KW-0961">Cell wall biogenesis/degradation</keyword>
<dbReference type="RefSeq" id="WP_045504171.1">
    <property type="nucleotide sequence ID" value="NZ_JYGL01000001.1"/>
</dbReference>
<dbReference type="PANTHER" id="PTHR21581:SF11">
    <property type="entry name" value="D-ALANYL-D-ALANINE CARBOXYPEPTIDASE DACA"/>
    <property type="match status" value="1"/>
</dbReference>
<evidence type="ECO:0000256" key="7">
    <source>
        <dbReference type="ARBA" id="ARBA00022729"/>
    </source>
</evidence>
<comment type="pathway">
    <text evidence="2">Cell wall biogenesis; peptidoglycan biosynthesis.</text>
</comment>
<organism evidence="17 18">
    <name type="scientific">Streptococcus gordonii</name>
    <dbReference type="NCBI Taxonomy" id="1302"/>
    <lineage>
        <taxon>Bacteria</taxon>
        <taxon>Bacillati</taxon>
        <taxon>Bacillota</taxon>
        <taxon>Bacilli</taxon>
        <taxon>Lactobacillales</taxon>
        <taxon>Streptococcaceae</taxon>
        <taxon>Streptococcus</taxon>
    </lineage>
</organism>
<dbReference type="Pfam" id="PF00768">
    <property type="entry name" value="Peptidase_S11"/>
    <property type="match status" value="1"/>
</dbReference>
<dbReference type="EMBL" id="JYGL01000001">
    <property type="protein sequence ID" value="KJQ59257.1"/>
    <property type="molecule type" value="Genomic_DNA"/>
</dbReference>
<evidence type="ECO:0000256" key="9">
    <source>
        <dbReference type="ARBA" id="ARBA00022960"/>
    </source>
</evidence>
<dbReference type="InterPro" id="IPR015956">
    <property type="entry name" value="Peniciliin-bd_prot_C_sf"/>
</dbReference>
<comment type="function">
    <text evidence="1">Removes C-terminal D-alanyl residues from sugar-peptide cell wall precursors.</text>
</comment>
<evidence type="ECO:0000256" key="12">
    <source>
        <dbReference type="ARBA" id="ARBA00034000"/>
    </source>
</evidence>
<dbReference type="InterPro" id="IPR037167">
    <property type="entry name" value="Peptidase_S11_C_sf"/>
</dbReference>
<reference evidence="17 18" key="1">
    <citation type="submission" date="2015-02" db="EMBL/GenBank/DDBJ databases">
        <title>Evolution of amylase-binding proteins of oral streptococcal species.</title>
        <authorList>
            <person name="Haase E.M."/>
        </authorList>
    </citation>
    <scope>NUCLEOTIDE SEQUENCE [LARGE SCALE GENOMIC DNA]</scope>
    <source>
        <strain evidence="17 18">G9B</strain>
    </source>
</reference>
<keyword evidence="9" id="KW-0133">Cell shape</keyword>
<dbReference type="GO" id="GO:0006508">
    <property type="term" value="P:proteolysis"/>
    <property type="evidence" value="ECO:0007669"/>
    <property type="project" value="UniProtKB-KW"/>
</dbReference>
<evidence type="ECO:0000256" key="4">
    <source>
        <dbReference type="ARBA" id="ARBA00012448"/>
    </source>
</evidence>
<dbReference type="Gene3D" id="2.60.410.10">
    <property type="entry name" value="D-Ala-D-Ala carboxypeptidase, C-terminal domain"/>
    <property type="match status" value="1"/>
</dbReference>
<dbReference type="GO" id="GO:0009002">
    <property type="term" value="F:serine-type D-Ala-D-Ala carboxypeptidase activity"/>
    <property type="evidence" value="ECO:0007669"/>
    <property type="project" value="UniProtKB-EC"/>
</dbReference>
<comment type="catalytic activity">
    <reaction evidence="12">
        <text>Preferential cleavage: (Ac)2-L-Lys-D-Ala-|-D-Ala. Also transpeptidation of peptidyl-alanyl moieties that are N-acyl substituents of D-alanine.</text>
        <dbReference type="EC" id="3.4.16.4"/>
    </reaction>
</comment>
<dbReference type="GO" id="GO:0071555">
    <property type="term" value="P:cell wall organization"/>
    <property type="evidence" value="ECO:0007669"/>
    <property type="project" value="UniProtKB-KW"/>
</dbReference>
<dbReference type="InterPro" id="IPR018044">
    <property type="entry name" value="Peptidase_S11"/>
</dbReference>
<dbReference type="Gene3D" id="3.40.710.10">
    <property type="entry name" value="DD-peptidase/beta-lactamase superfamily"/>
    <property type="match status" value="1"/>
</dbReference>
<keyword evidence="10" id="KW-0573">Peptidoglycan synthesis</keyword>
<evidence type="ECO:0000256" key="10">
    <source>
        <dbReference type="ARBA" id="ARBA00022984"/>
    </source>
</evidence>
<dbReference type="NCBIfam" id="NF038273">
    <property type="entry name" value="strep_PBP3"/>
    <property type="match status" value="1"/>
</dbReference>
<dbReference type="AlphaFoldDB" id="A0AAW3H888"/>
<dbReference type="PRINTS" id="PR00725">
    <property type="entry name" value="DADACBPTASE1"/>
</dbReference>
<evidence type="ECO:0000256" key="6">
    <source>
        <dbReference type="ARBA" id="ARBA00022670"/>
    </source>
</evidence>
<feature type="signal peptide" evidence="15">
    <location>
        <begin position="1"/>
        <end position="22"/>
    </location>
</feature>
<evidence type="ECO:0000256" key="1">
    <source>
        <dbReference type="ARBA" id="ARBA00003217"/>
    </source>
</evidence>
<keyword evidence="7 15" id="KW-0732">Signal</keyword>
<comment type="similarity">
    <text evidence="3 14">Belongs to the peptidase S11 family.</text>
</comment>
<evidence type="ECO:0000256" key="2">
    <source>
        <dbReference type="ARBA" id="ARBA00004752"/>
    </source>
</evidence>
<gene>
    <name evidence="17" type="primary">dacA_2</name>
    <name evidence="17" type="ORF">TZ86_01108</name>
</gene>
<protein>
    <recommendedName>
        <fullName evidence="4">serine-type D-Ala-D-Ala carboxypeptidase</fullName>
        <ecNumber evidence="4">3.4.16.4</ecNumber>
    </recommendedName>
</protein>
<dbReference type="InterPro" id="IPR001967">
    <property type="entry name" value="Peptidase_S11_N"/>
</dbReference>
<evidence type="ECO:0000313" key="18">
    <source>
        <dbReference type="Proteomes" id="UP000033658"/>
    </source>
</evidence>